<keyword evidence="3" id="KW-1185">Reference proteome</keyword>
<dbReference type="AlphaFoldDB" id="C0EFC7"/>
<evidence type="ECO:0000313" key="2">
    <source>
        <dbReference type="EMBL" id="EEG29822.1"/>
    </source>
</evidence>
<dbReference type="EMBL" id="ACEC01000088">
    <property type="protein sequence ID" value="EEG29822.1"/>
    <property type="molecule type" value="Genomic_DNA"/>
</dbReference>
<evidence type="ECO:0000313" key="3">
    <source>
        <dbReference type="Proteomes" id="UP000003340"/>
    </source>
</evidence>
<keyword evidence="1" id="KW-0472">Membrane</keyword>
<dbReference type="HOGENOM" id="CLU_2205464_0_0_9"/>
<sequence>MQQHPAKQRNYEGEQPNSKCERYSFLPVHTIHLLFCFLVLYLLDTVGWRKVDRKTSFFNVSKNFLAELSAEQKRGRNTASSCWCFLFHSKTGNSGILALNCVFDKRN</sequence>
<keyword evidence="1" id="KW-1133">Transmembrane helix</keyword>
<dbReference type="Proteomes" id="UP000003340">
    <property type="component" value="Unassembled WGS sequence"/>
</dbReference>
<feature type="transmembrane region" description="Helical" evidence="1">
    <location>
        <begin position="23"/>
        <end position="43"/>
    </location>
</feature>
<keyword evidence="1" id="KW-0812">Transmembrane</keyword>
<dbReference type="STRING" id="537013.CLOSTMETH_02569"/>
<name>C0EFC7_9FIRM</name>
<comment type="caution">
    <text evidence="2">The sequence shown here is derived from an EMBL/GenBank/DDBJ whole genome shotgun (WGS) entry which is preliminary data.</text>
</comment>
<proteinExistence type="predicted"/>
<gene>
    <name evidence="2" type="ORF">CLOSTMETH_02569</name>
</gene>
<reference evidence="2 3" key="2">
    <citation type="submission" date="2009-02" db="EMBL/GenBank/DDBJ databases">
        <title>Draft genome sequence of Clostridium methylpentosum (DSM 5476).</title>
        <authorList>
            <person name="Sudarsanam P."/>
            <person name="Ley R."/>
            <person name="Guruge J."/>
            <person name="Turnbaugh P.J."/>
            <person name="Mahowald M."/>
            <person name="Liep D."/>
            <person name="Gordon J."/>
        </authorList>
    </citation>
    <scope>NUCLEOTIDE SEQUENCE [LARGE SCALE GENOMIC DNA]</scope>
    <source>
        <strain evidence="2 3">DSM 5476</strain>
    </source>
</reference>
<reference evidence="2 3" key="1">
    <citation type="submission" date="2009-01" db="EMBL/GenBank/DDBJ databases">
        <authorList>
            <person name="Fulton L."/>
            <person name="Clifton S."/>
            <person name="Fulton B."/>
            <person name="Xu J."/>
            <person name="Minx P."/>
            <person name="Pepin K.H."/>
            <person name="Johnson M."/>
            <person name="Bhonagiri V."/>
            <person name="Nash W.E."/>
            <person name="Mardis E.R."/>
            <person name="Wilson R.K."/>
        </authorList>
    </citation>
    <scope>NUCLEOTIDE SEQUENCE [LARGE SCALE GENOMIC DNA]</scope>
    <source>
        <strain evidence="2 3">DSM 5476</strain>
    </source>
</reference>
<organism evidence="2 3">
    <name type="scientific">[Clostridium] methylpentosum DSM 5476</name>
    <dbReference type="NCBI Taxonomy" id="537013"/>
    <lineage>
        <taxon>Bacteria</taxon>
        <taxon>Bacillati</taxon>
        <taxon>Bacillota</taxon>
        <taxon>Clostridia</taxon>
        <taxon>Eubacteriales</taxon>
        <taxon>Oscillospiraceae</taxon>
        <taxon>Oscillospiraceae incertae sedis</taxon>
    </lineage>
</organism>
<evidence type="ECO:0000256" key="1">
    <source>
        <dbReference type="SAM" id="Phobius"/>
    </source>
</evidence>
<protein>
    <submittedName>
        <fullName evidence="2">Uncharacterized protein</fullName>
    </submittedName>
</protein>
<accession>C0EFC7</accession>